<dbReference type="CDD" id="cd14740">
    <property type="entry name" value="PAAR_4"/>
    <property type="match status" value="1"/>
</dbReference>
<dbReference type="InterPro" id="IPR008727">
    <property type="entry name" value="PAAR_motif"/>
</dbReference>
<dbReference type="Pfam" id="PF05488">
    <property type="entry name" value="PAAR_motif"/>
    <property type="match status" value="1"/>
</dbReference>
<evidence type="ECO:0000256" key="1">
    <source>
        <dbReference type="SAM" id="MobiDB-lite"/>
    </source>
</evidence>
<feature type="region of interest" description="Disordered" evidence="1">
    <location>
        <begin position="1"/>
        <end position="30"/>
    </location>
</feature>
<name>A0A956N995_UNCEI</name>
<dbReference type="Gene3D" id="2.60.200.60">
    <property type="match status" value="1"/>
</dbReference>
<accession>A0A956N995</accession>
<feature type="compositionally biased region" description="Pro residues" evidence="1">
    <location>
        <begin position="13"/>
        <end position="27"/>
    </location>
</feature>
<evidence type="ECO:0000313" key="3">
    <source>
        <dbReference type="Proteomes" id="UP000739538"/>
    </source>
</evidence>
<dbReference type="EMBL" id="JAGQHS010000013">
    <property type="protein sequence ID" value="MCA9754959.1"/>
    <property type="molecule type" value="Genomic_DNA"/>
</dbReference>
<protein>
    <submittedName>
        <fullName evidence="2">PAAR domain-containing protein</fullName>
    </submittedName>
</protein>
<dbReference type="AlphaFoldDB" id="A0A956N995"/>
<reference evidence="2" key="2">
    <citation type="journal article" date="2021" name="Microbiome">
        <title>Successional dynamics and alternative stable states in a saline activated sludge microbial community over 9 years.</title>
        <authorList>
            <person name="Wang Y."/>
            <person name="Ye J."/>
            <person name="Ju F."/>
            <person name="Liu L."/>
            <person name="Boyd J.A."/>
            <person name="Deng Y."/>
            <person name="Parks D.H."/>
            <person name="Jiang X."/>
            <person name="Yin X."/>
            <person name="Woodcroft B.J."/>
            <person name="Tyson G.W."/>
            <person name="Hugenholtz P."/>
            <person name="Polz M.F."/>
            <person name="Zhang T."/>
        </authorList>
    </citation>
    <scope>NUCLEOTIDE SEQUENCE</scope>
    <source>
        <strain evidence="2">HKST-UBA02</strain>
    </source>
</reference>
<reference evidence="2" key="1">
    <citation type="submission" date="2020-04" db="EMBL/GenBank/DDBJ databases">
        <authorList>
            <person name="Zhang T."/>
        </authorList>
    </citation>
    <scope>NUCLEOTIDE SEQUENCE</scope>
    <source>
        <strain evidence="2">HKST-UBA02</strain>
    </source>
</reference>
<evidence type="ECO:0000313" key="2">
    <source>
        <dbReference type="EMBL" id="MCA9754959.1"/>
    </source>
</evidence>
<organism evidence="2 3">
    <name type="scientific">Eiseniibacteriota bacterium</name>
    <dbReference type="NCBI Taxonomy" id="2212470"/>
    <lineage>
        <taxon>Bacteria</taxon>
        <taxon>Candidatus Eiseniibacteriota</taxon>
    </lineage>
</organism>
<sequence length="119" mass="12217">MVKQDAPHCHAPIHPPAPTPTPTPHPALPLSIMPPCSTNVKINKKGAARQTDKSKPCMLPSCVPAGPGMIVKASMTVKVNMLCAAREGDLTSHPACVAPIPSPVGKVIAPCSTNVVFGG</sequence>
<dbReference type="Proteomes" id="UP000739538">
    <property type="component" value="Unassembled WGS sequence"/>
</dbReference>
<comment type="caution">
    <text evidence="2">The sequence shown here is derived from an EMBL/GenBank/DDBJ whole genome shotgun (WGS) entry which is preliminary data.</text>
</comment>
<proteinExistence type="predicted"/>
<gene>
    <name evidence="2" type="ORF">KDA27_04085</name>
</gene>